<protein>
    <submittedName>
        <fullName evidence="2">Uncharacterized protein</fullName>
    </submittedName>
</protein>
<feature type="region of interest" description="Disordered" evidence="1">
    <location>
        <begin position="1"/>
        <end position="40"/>
    </location>
</feature>
<proteinExistence type="predicted"/>
<reference evidence="2" key="2">
    <citation type="submission" date="2014-03" db="EMBL/GenBank/DDBJ databases">
        <title>The Genome Annotation of Fusarium oxysporum PHW808.</title>
        <authorList>
            <consortium name="The Broad Institute Genomics Platform"/>
            <person name="Ma L.-J."/>
            <person name="Corby-Kistler H."/>
            <person name="Broz K."/>
            <person name="Gale L.R."/>
            <person name="Jonkers W."/>
            <person name="O'Donnell K."/>
            <person name="Ploetz R."/>
            <person name="Steinberg C."/>
            <person name="Schwartz D.C."/>
            <person name="VanEtten H."/>
            <person name="Zhou S."/>
            <person name="Young S.K."/>
            <person name="Zeng Q."/>
            <person name="Gargeya S."/>
            <person name="Fitzgerald M."/>
            <person name="Abouelleil A."/>
            <person name="Alvarado L."/>
            <person name="Chapman S.B."/>
            <person name="Gainer-Dewar J."/>
            <person name="Goldberg J."/>
            <person name="Griggs A."/>
            <person name="Gujja S."/>
            <person name="Hansen M."/>
            <person name="Howarth C."/>
            <person name="Imamovic A."/>
            <person name="Ireland A."/>
            <person name="Larimer J."/>
            <person name="McCowan C."/>
            <person name="Murphy C."/>
            <person name="Pearson M."/>
            <person name="Poon T.W."/>
            <person name="Priest M."/>
            <person name="Roberts A."/>
            <person name="Saif S."/>
            <person name="Shea T."/>
            <person name="Sykes S."/>
            <person name="Wortman J."/>
            <person name="Nusbaum C."/>
            <person name="Birren B."/>
        </authorList>
    </citation>
    <scope>NUCLEOTIDE SEQUENCE</scope>
    <source>
        <strain evidence="2">54008</strain>
    </source>
</reference>
<dbReference type="EMBL" id="KK034633">
    <property type="protein sequence ID" value="EXL63861.1"/>
    <property type="molecule type" value="Genomic_DNA"/>
</dbReference>
<name>X0GVN0_FUSOX</name>
<evidence type="ECO:0000313" key="2">
    <source>
        <dbReference type="EMBL" id="EXL63861.1"/>
    </source>
</evidence>
<evidence type="ECO:0000256" key="1">
    <source>
        <dbReference type="SAM" id="MobiDB-lite"/>
    </source>
</evidence>
<organism evidence="2">
    <name type="scientific">Fusarium oxysporum f. sp. conglutinans race 2 54008</name>
    <dbReference type="NCBI Taxonomy" id="1089457"/>
    <lineage>
        <taxon>Eukaryota</taxon>
        <taxon>Fungi</taxon>
        <taxon>Dikarya</taxon>
        <taxon>Ascomycota</taxon>
        <taxon>Pezizomycotina</taxon>
        <taxon>Sordariomycetes</taxon>
        <taxon>Hypocreomycetidae</taxon>
        <taxon>Hypocreales</taxon>
        <taxon>Nectriaceae</taxon>
        <taxon>Fusarium</taxon>
        <taxon>Fusarium oxysporum species complex</taxon>
    </lineage>
</organism>
<dbReference type="AlphaFoldDB" id="X0GVN0"/>
<feature type="compositionally biased region" description="Basic and acidic residues" evidence="1">
    <location>
        <begin position="14"/>
        <end position="28"/>
    </location>
</feature>
<dbReference type="Proteomes" id="UP000030676">
    <property type="component" value="Unassembled WGS sequence"/>
</dbReference>
<sequence>MPGHSELQGLARQFMDETGDKYERRETRSLTPTDLEKAPSNLAAKNPRIMRYICL</sequence>
<reference evidence="2" key="1">
    <citation type="submission" date="2011-11" db="EMBL/GenBank/DDBJ databases">
        <title>The Genome Sequence of Fusarium oxysporum PHW808.</title>
        <authorList>
            <consortium name="The Broad Institute Genome Sequencing Platform"/>
            <person name="Ma L.-J."/>
            <person name="Gale L.R."/>
            <person name="Schwartz D.C."/>
            <person name="Zhou S."/>
            <person name="Corby-Kistler H."/>
            <person name="Young S.K."/>
            <person name="Zeng Q."/>
            <person name="Gargeya S."/>
            <person name="Fitzgerald M."/>
            <person name="Haas B."/>
            <person name="Abouelleil A."/>
            <person name="Alvarado L."/>
            <person name="Arachchi H.M."/>
            <person name="Berlin A."/>
            <person name="Brown A."/>
            <person name="Chapman S.B."/>
            <person name="Chen Z."/>
            <person name="Dunbar C."/>
            <person name="Freedman E."/>
            <person name="Gearin G."/>
            <person name="Goldberg J."/>
            <person name="Griggs A."/>
            <person name="Gujja S."/>
            <person name="Heiman D."/>
            <person name="Howarth C."/>
            <person name="Larson L."/>
            <person name="Lui A."/>
            <person name="MacDonald P.J.P."/>
            <person name="Montmayeur A."/>
            <person name="Murphy C."/>
            <person name="Neiman D."/>
            <person name="Pearson M."/>
            <person name="Priest M."/>
            <person name="Roberts A."/>
            <person name="Saif S."/>
            <person name="Shea T."/>
            <person name="Shenoy N."/>
            <person name="Sisk P."/>
            <person name="Stolte C."/>
            <person name="Sykes S."/>
            <person name="Wortman J."/>
            <person name="Nusbaum C."/>
            <person name="Birren B."/>
        </authorList>
    </citation>
    <scope>NUCLEOTIDE SEQUENCE [LARGE SCALE GENOMIC DNA]</scope>
    <source>
        <strain evidence="2">54008</strain>
    </source>
</reference>
<dbReference type="HOGENOM" id="CLU_3032451_0_0_1"/>
<gene>
    <name evidence="2" type="ORF">FOPG_19866</name>
</gene>
<accession>X0GVN0</accession>